<evidence type="ECO:0000256" key="10">
    <source>
        <dbReference type="PIRSR" id="PIRSR001415-2"/>
    </source>
</evidence>
<comment type="caution">
    <text evidence="16">The sequence shown here is derived from an EMBL/GenBank/DDBJ whole genome shotgun (WGS) entry which is preliminary data.</text>
</comment>
<feature type="binding site" evidence="10">
    <location>
        <position position="311"/>
    </location>
    <ligand>
        <name>5-aminolevulinate</name>
        <dbReference type="ChEBI" id="CHEBI:356416"/>
        <label>2</label>
    </ligand>
</feature>
<evidence type="ECO:0000256" key="1">
    <source>
        <dbReference type="ARBA" id="ARBA00004694"/>
    </source>
</evidence>
<protein>
    <recommendedName>
        <fullName evidence="4 13">Delta-aminolevulinic acid dehydratase</fullName>
        <ecNumber evidence="3 13">4.2.1.24</ecNumber>
    </recommendedName>
</protein>
<dbReference type="PANTHER" id="PTHR11458:SF0">
    <property type="entry name" value="DELTA-AMINOLEVULINIC ACID DEHYDRATASE"/>
    <property type="match status" value="1"/>
</dbReference>
<evidence type="ECO:0000256" key="2">
    <source>
        <dbReference type="ARBA" id="ARBA00008055"/>
    </source>
</evidence>
<evidence type="ECO:0000256" key="4">
    <source>
        <dbReference type="ARBA" id="ARBA00020771"/>
    </source>
</evidence>
<dbReference type="EC" id="4.2.1.24" evidence="3 13"/>
<dbReference type="PANTHER" id="PTHR11458">
    <property type="entry name" value="DELTA-AMINOLEVULINIC ACID DEHYDRATASE"/>
    <property type="match status" value="1"/>
</dbReference>
<evidence type="ECO:0000256" key="8">
    <source>
        <dbReference type="ARBA" id="ARBA00047651"/>
    </source>
</evidence>
<dbReference type="UniPathway" id="UPA00251">
    <property type="reaction ID" value="UER00318"/>
</dbReference>
<evidence type="ECO:0000256" key="3">
    <source>
        <dbReference type="ARBA" id="ARBA00012053"/>
    </source>
</evidence>
<feature type="binding site" evidence="11">
    <location>
        <position position="118"/>
    </location>
    <ligand>
        <name>Zn(2+)</name>
        <dbReference type="ChEBI" id="CHEBI:29105"/>
        <note>catalytic</note>
    </ligand>
</feature>
<dbReference type="SUPFAM" id="SSF51569">
    <property type="entry name" value="Aldolase"/>
    <property type="match status" value="1"/>
</dbReference>
<evidence type="ECO:0000256" key="13">
    <source>
        <dbReference type="RuleBase" id="RU000515"/>
    </source>
</evidence>
<evidence type="ECO:0000256" key="11">
    <source>
        <dbReference type="PIRSR" id="PIRSR001415-3"/>
    </source>
</evidence>
<evidence type="ECO:0000256" key="14">
    <source>
        <dbReference type="RuleBase" id="RU004161"/>
    </source>
</evidence>
<evidence type="ECO:0000313" key="16">
    <source>
        <dbReference type="EMBL" id="HGU59917.1"/>
    </source>
</evidence>
<evidence type="ECO:0000256" key="12">
    <source>
        <dbReference type="PIRSR" id="PIRSR001415-5"/>
    </source>
</evidence>
<sequence>MFPKVRMRRLRREKLRDLFRETKLCKEDLIMPIFVDENISSPKEIPSMPDYYRIPIKMTADEVGKAMELGIKAFILFGIPSHKDDLGSSAYDDNGVIQKALREIKRNHEDAVLITDVCLCEYTTHGHCGIVKGYEILNDATLPILGKIAVSHAKAGADIVAPSGMMDGMVKAIRDSLDENGFENVLIMSYAAKYASSFYSPFRDAAESGYKFGDRKSYQMDIHNSDEALREVELDLKEGADIVMVKPALCYLDVLRRVKETFRVPTAAYNVSGEYSMVKAASKMGWLNERDVIYEILVSIKRAGADLIITYHAKEVAEHLQ</sequence>
<dbReference type="NCBIfam" id="NF006762">
    <property type="entry name" value="PRK09283.1"/>
    <property type="match status" value="1"/>
</dbReference>
<evidence type="ECO:0000313" key="15">
    <source>
        <dbReference type="EMBL" id="HGE65634.1"/>
    </source>
</evidence>
<dbReference type="EMBL" id="DTAK01000059">
    <property type="protein sequence ID" value="HGU59917.1"/>
    <property type="molecule type" value="Genomic_DNA"/>
</dbReference>
<dbReference type="SMART" id="SM01004">
    <property type="entry name" value="ALAD"/>
    <property type="match status" value="1"/>
</dbReference>
<evidence type="ECO:0000256" key="7">
    <source>
        <dbReference type="ARBA" id="ARBA00023244"/>
    </source>
</evidence>
<proteinExistence type="inferred from homology"/>
<feature type="active site" description="Schiff-base intermediate with substrate" evidence="9">
    <location>
        <position position="193"/>
    </location>
</feature>
<feature type="binding site" evidence="10">
    <location>
        <position position="215"/>
    </location>
    <ligand>
        <name>5-aminolevulinate</name>
        <dbReference type="ChEBI" id="CHEBI:356416"/>
        <label>1</label>
    </ligand>
</feature>
<dbReference type="Pfam" id="PF00490">
    <property type="entry name" value="ALAD"/>
    <property type="match status" value="1"/>
</dbReference>
<comment type="similarity">
    <text evidence="2 14">Belongs to the ALAD family.</text>
</comment>
<dbReference type="PRINTS" id="PR00144">
    <property type="entry name" value="DALDHYDRTASE"/>
</dbReference>
<dbReference type="EMBL" id="DTPI01000006">
    <property type="protein sequence ID" value="HGE65634.1"/>
    <property type="molecule type" value="Genomic_DNA"/>
</dbReference>
<dbReference type="InterPro" id="IPR001731">
    <property type="entry name" value="ALAD"/>
</dbReference>
<gene>
    <name evidence="16" type="primary">hemB</name>
    <name evidence="16" type="ORF">ENT89_07270</name>
    <name evidence="15" type="ORF">ENX77_00615</name>
</gene>
<feature type="binding site" evidence="10">
    <location>
        <position position="203"/>
    </location>
    <ligand>
        <name>5-aminolevulinate</name>
        <dbReference type="ChEBI" id="CHEBI:356416"/>
        <label>1</label>
    </ligand>
</feature>
<feature type="active site" description="Schiff-base intermediate with substrate" evidence="9">
    <location>
        <position position="246"/>
    </location>
</feature>
<feature type="binding site" evidence="11">
    <location>
        <position position="128"/>
    </location>
    <ligand>
        <name>Zn(2+)</name>
        <dbReference type="ChEBI" id="CHEBI:29105"/>
        <note>catalytic</note>
    </ligand>
</feature>
<keyword evidence="5" id="KW-0350">Heme biosynthesis</keyword>
<reference evidence="16" key="1">
    <citation type="journal article" date="2020" name="mSystems">
        <title>Genome- and Community-Level Interaction Insights into Carbon Utilization and Element Cycling Functions of Hydrothermarchaeota in Hydrothermal Sediment.</title>
        <authorList>
            <person name="Zhou Z."/>
            <person name="Liu Y."/>
            <person name="Xu W."/>
            <person name="Pan J."/>
            <person name="Luo Z.H."/>
            <person name="Li M."/>
        </authorList>
    </citation>
    <scope>NUCLEOTIDE SEQUENCE [LARGE SCALE GENOMIC DNA]</scope>
    <source>
        <strain evidence="16">SpSt-62</strain>
        <strain evidence="15">SpSt-97</strain>
    </source>
</reference>
<dbReference type="GO" id="GO:0004655">
    <property type="term" value="F:porphobilinogen synthase activity"/>
    <property type="evidence" value="ECO:0007669"/>
    <property type="project" value="UniProtKB-EC"/>
</dbReference>
<comment type="subunit">
    <text evidence="13">Homooctamer.</text>
</comment>
<evidence type="ECO:0000256" key="5">
    <source>
        <dbReference type="ARBA" id="ARBA00023133"/>
    </source>
</evidence>
<dbReference type="InterPro" id="IPR030656">
    <property type="entry name" value="ALAD_AS"/>
</dbReference>
<name>A0A7C4W520_9EURY</name>
<feature type="binding site" evidence="11">
    <location>
        <position position="120"/>
    </location>
    <ligand>
        <name>Zn(2+)</name>
        <dbReference type="ChEBI" id="CHEBI:29105"/>
        <note>catalytic</note>
    </ligand>
</feature>
<dbReference type="PROSITE" id="PS00169">
    <property type="entry name" value="D_ALA_DEHYDRATASE"/>
    <property type="match status" value="1"/>
</dbReference>
<evidence type="ECO:0000256" key="6">
    <source>
        <dbReference type="ARBA" id="ARBA00023239"/>
    </source>
</evidence>
<dbReference type="Gene3D" id="3.20.20.70">
    <property type="entry name" value="Aldolase class I"/>
    <property type="match status" value="1"/>
</dbReference>
<evidence type="ECO:0000256" key="9">
    <source>
        <dbReference type="PIRSR" id="PIRSR001415-1"/>
    </source>
</evidence>
<keyword evidence="6 13" id="KW-0456">Lyase</keyword>
<comment type="catalytic activity">
    <reaction evidence="8 13">
        <text>2 5-aminolevulinate = porphobilinogen + 2 H2O + H(+)</text>
        <dbReference type="Rhea" id="RHEA:24064"/>
        <dbReference type="ChEBI" id="CHEBI:15377"/>
        <dbReference type="ChEBI" id="CHEBI:15378"/>
        <dbReference type="ChEBI" id="CHEBI:58126"/>
        <dbReference type="ChEBI" id="CHEBI:356416"/>
        <dbReference type="EC" id="4.2.1.24"/>
    </reaction>
</comment>
<dbReference type="GO" id="GO:0008270">
    <property type="term" value="F:zinc ion binding"/>
    <property type="evidence" value="ECO:0007669"/>
    <property type="project" value="TreeGrafter"/>
</dbReference>
<accession>A0A7C4W520</accession>
<keyword evidence="7 13" id="KW-0627">Porphyrin biosynthesis</keyword>
<keyword evidence="11" id="KW-0479">Metal-binding</keyword>
<feature type="binding site" evidence="10">
    <location>
        <position position="272"/>
    </location>
    <ligand>
        <name>5-aminolevulinate</name>
        <dbReference type="ChEBI" id="CHEBI:356416"/>
        <label>2</label>
    </ligand>
</feature>
<keyword evidence="12" id="KW-0460">Magnesium</keyword>
<dbReference type="AlphaFoldDB" id="A0A7C4W520"/>
<dbReference type="InterPro" id="IPR013785">
    <property type="entry name" value="Aldolase_TIM"/>
</dbReference>
<organism evidence="16">
    <name type="scientific">Geoglobus ahangari</name>
    <dbReference type="NCBI Taxonomy" id="113653"/>
    <lineage>
        <taxon>Archaea</taxon>
        <taxon>Methanobacteriati</taxon>
        <taxon>Methanobacteriota</taxon>
        <taxon>Archaeoglobi</taxon>
        <taxon>Archaeoglobales</taxon>
        <taxon>Archaeoglobaceae</taxon>
        <taxon>Geoglobus</taxon>
    </lineage>
</organism>
<feature type="binding site" evidence="12">
    <location>
        <position position="231"/>
    </location>
    <ligand>
        <name>Mg(2+)</name>
        <dbReference type="ChEBI" id="CHEBI:18420"/>
    </ligand>
</feature>
<comment type="pathway">
    <text evidence="1">Porphyrin-containing compound metabolism; protoporphyrin-IX biosynthesis; coproporphyrinogen-III from 5-aminolevulinate: step 1/4.</text>
</comment>
<dbReference type="PIRSF" id="PIRSF001415">
    <property type="entry name" value="Porphbilin_synth"/>
    <property type="match status" value="1"/>
</dbReference>
<dbReference type="GO" id="GO:0006782">
    <property type="term" value="P:protoporphyrinogen IX biosynthetic process"/>
    <property type="evidence" value="ECO:0007669"/>
    <property type="project" value="UniProtKB-UniPathway"/>
</dbReference>
<keyword evidence="11" id="KW-0862">Zinc</keyword>
<dbReference type="FunFam" id="3.20.20.70:FF:000019">
    <property type="entry name" value="Delta-aminolevulinic acid dehydratase"/>
    <property type="match status" value="1"/>
</dbReference>
<dbReference type="GO" id="GO:0005829">
    <property type="term" value="C:cytosol"/>
    <property type="evidence" value="ECO:0007669"/>
    <property type="project" value="TreeGrafter"/>
</dbReference>
<dbReference type="CDD" id="cd00384">
    <property type="entry name" value="ALAD_PBGS"/>
    <property type="match status" value="1"/>
</dbReference>